<proteinExistence type="predicted"/>
<gene>
    <name evidence="2" type="ORF">PoB_006056400</name>
</gene>
<dbReference type="SUPFAM" id="SSF49785">
    <property type="entry name" value="Galactose-binding domain-like"/>
    <property type="match status" value="1"/>
</dbReference>
<comment type="caution">
    <text evidence="2">The sequence shown here is derived from an EMBL/GenBank/DDBJ whole genome shotgun (WGS) entry which is preliminary data.</text>
</comment>
<evidence type="ECO:0000313" key="3">
    <source>
        <dbReference type="Proteomes" id="UP000735302"/>
    </source>
</evidence>
<evidence type="ECO:0000256" key="1">
    <source>
        <dbReference type="SAM" id="MobiDB-lite"/>
    </source>
</evidence>
<feature type="region of interest" description="Disordered" evidence="1">
    <location>
        <begin position="90"/>
        <end position="115"/>
    </location>
</feature>
<dbReference type="InterPro" id="IPR008979">
    <property type="entry name" value="Galactose-bd-like_sf"/>
</dbReference>
<name>A0AAV4CQB9_9GAST</name>
<evidence type="ECO:0000313" key="2">
    <source>
        <dbReference type="EMBL" id="GFO34059.1"/>
    </source>
</evidence>
<dbReference type="Proteomes" id="UP000735302">
    <property type="component" value="Unassembled WGS sequence"/>
</dbReference>
<dbReference type="EMBL" id="BLXT01006874">
    <property type="protein sequence ID" value="GFO34059.1"/>
    <property type="molecule type" value="Genomic_DNA"/>
</dbReference>
<keyword evidence="3" id="KW-1185">Reference proteome</keyword>
<dbReference type="Gene3D" id="2.60.120.260">
    <property type="entry name" value="Galactose-binding domain-like"/>
    <property type="match status" value="1"/>
</dbReference>
<protein>
    <submittedName>
        <fullName evidence="2">Uncharacterized protein</fullName>
    </submittedName>
</protein>
<sequence length="195" mass="21198">MNIGVIHSAPSGRNVALKQDTRQSSTHYKWFSSNAVDGSVGLPDNITDQTRTCTHTSDMDTGVNHYWQIRFRTPVEFTRVDIHNRINHLSGDPRLSGTPSVQGAGGGARTRDRSIPADIRADLLANMPPKPPYYRLTLPTFRRIHSTVFHKDKLYHLSDGSTLPSTDGSTLPSADGSTLPSTDGSTLPSTNGSDG</sequence>
<organism evidence="2 3">
    <name type="scientific">Plakobranchus ocellatus</name>
    <dbReference type="NCBI Taxonomy" id="259542"/>
    <lineage>
        <taxon>Eukaryota</taxon>
        <taxon>Metazoa</taxon>
        <taxon>Spiralia</taxon>
        <taxon>Lophotrochozoa</taxon>
        <taxon>Mollusca</taxon>
        <taxon>Gastropoda</taxon>
        <taxon>Heterobranchia</taxon>
        <taxon>Euthyneura</taxon>
        <taxon>Panpulmonata</taxon>
        <taxon>Sacoglossa</taxon>
        <taxon>Placobranchoidea</taxon>
        <taxon>Plakobranchidae</taxon>
        <taxon>Plakobranchus</taxon>
    </lineage>
</organism>
<dbReference type="AlphaFoldDB" id="A0AAV4CQB9"/>
<accession>A0AAV4CQB9</accession>
<reference evidence="2 3" key="1">
    <citation type="journal article" date="2021" name="Elife">
        <title>Chloroplast acquisition without the gene transfer in kleptoplastic sea slugs, Plakobranchus ocellatus.</title>
        <authorList>
            <person name="Maeda T."/>
            <person name="Takahashi S."/>
            <person name="Yoshida T."/>
            <person name="Shimamura S."/>
            <person name="Takaki Y."/>
            <person name="Nagai Y."/>
            <person name="Toyoda A."/>
            <person name="Suzuki Y."/>
            <person name="Arimoto A."/>
            <person name="Ishii H."/>
            <person name="Satoh N."/>
            <person name="Nishiyama T."/>
            <person name="Hasebe M."/>
            <person name="Maruyama T."/>
            <person name="Minagawa J."/>
            <person name="Obokata J."/>
            <person name="Shigenobu S."/>
        </authorList>
    </citation>
    <scope>NUCLEOTIDE SEQUENCE [LARGE SCALE GENOMIC DNA]</scope>
</reference>
<feature type="region of interest" description="Disordered" evidence="1">
    <location>
        <begin position="159"/>
        <end position="195"/>
    </location>
</feature>